<accession>A0A6J1MUY5</accession>
<evidence type="ECO:0000313" key="6">
    <source>
        <dbReference type="Proteomes" id="UP001652582"/>
    </source>
</evidence>
<evidence type="ECO:0000259" key="5">
    <source>
        <dbReference type="Pfam" id="PF04083"/>
    </source>
</evidence>
<evidence type="ECO:0000256" key="4">
    <source>
        <dbReference type="SAM" id="SignalP"/>
    </source>
</evidence>
<feature type="signal peptide" evidence="4">
    <location>
        <begin position="1"/>
        <end position="16"/>
    </location>
</feature>
<evidence type="ECO:0000256" key="1">
    <source>
        <dbReference type="ARBA" id="ARBA00010701"/>
    </source>
</evidence>
<dbReference type="SUPFAM" id="SSF53474">
    <property type="entry name" value="alpha/beta-Hydrolases"/>
    <property type="match status" value="1"/>
</dbReference>
<dbReference type="GO" id="GO:0016788">
    <property type="term" value="F:hydrolase activity, acting on ester bonds"/>
    <property type="evidence" value="ECO:0007669"/>
    <property type="project" value="InterPro"/>
</dbReference>
<dbReference type="AlphaFoldDB" id="A0A6J1MUY5"/>
<keyword evidence="6" id="KW-1185">Reference proteome</keyword>
<organism evidence="6 7">
    <name type="scientific">Bicyclus anynana</name>
    <name type="common">Squinting bush brown butterfly</name>
    <dbReference type="NCBI Taxonomy" id="110368"/>
    <lineage>
        <taxon>Eukaryota</taxon>
        <taxon>Metazoa</taxon>
        <taxon>Ecdysozoa</taxon>
        <taxon>Arthropoda</taxon>
        <taxon>Hexapoda</taxon>
        <taxon>Insecta</taxon>
        <taxon>Pterygota</taxon>
        <taxon>Neoptera</taxon>
        <taxon>Endopterygota</taxon>
        <taxon>Lepidoptera</taxon>
        <taxon>Glossata</taxon>
        <taxon>Ditrysia</taxon>
        <taxon>Papilionoidea</taxon>
        <taxon>Nymphalidae</taxon>
        <taxon>Satyrinae</taxon>
        <taxon>Satyrini</taxon>
        <taxon>Mycalesina</taxon>
        <taxon>Bicyclus</taxon>
    </lineage>
</organism>
<feature type="active site" description="Charge relay system" evidence="3">
    <location>
        <position position="396"/>
    </location>
</feature>
<keyword evidence="2" id="KW-0378">Hydrolase</keyword>
<feature type="chain" id="PRO_5046371282" description="Lipase" evidence="4">
    <location>
        <begin position="17"/>
        <end position="424"/>
    </location>
</feature>
<feature type="domain" description="Partial AB-hydrolase lipase" evidence="5">
    <location>
        <begin position="51"/>
        <end position="111"/>
    </location>
</feature>
<protein>
    <recommendedName>
        <fullName evidence="2">Lipase</fullName>
    </recommendedName>
</protein>
<evidence type="ECO:0000256" key="2">
    <source>
        <dbReference type="PIRNR" id="PIRNR000862"/>
    </source>
</evidence>
<dbReference type="GO" id="GO:0016042">
    <property type="term" value="P:lipid catabolic process"/>
    <property type="evidence" value="ECO:0007669"/>
    <property type="project" value="UniProtKB-KW"/>
</dbReference>
<feature type="active site" description="Charge relay system" evidence="3">
    <location>
        <position position="365"/>
    </location>
</feature>
<dbReference type="Proteomes" id="UP001652582">
    <property type="component" value="Chromosome 15"/>
</dbReference>
<reference evidence="7" key="1">
    <citation type="submission" date="2025-08" db="UniProtKB">
        <authorList>
            <consortium name="RefSeq"/>
        </authorList>
    </citation>
    <scope>IDENTIFICATION</scope>
</reference>
<gene>
    <name evidence="7" type="primary">LOC112044976</name>
</gene>
<dbReference type="PIRSF" id="PIRSF000862">
    <property type="entry name" value="Steryl_ester_lip"/>
    <property type="match status" value="1"/>
</dbReference>
<dbReference type="InterPro" id="IPR006693">
    <property type="entry name" value="AB_hydrolase_lipase"/>
</dbReference>
<dbReference type="InterPro" id="IPR025483">
    <property type="entry name" value="Lipase_euk"/>
</dbReference>
<dbReference type="OrthoDB" id="9974421at2759"/>
<dbReference type="GeneID" id="112044976"/>
<dbReference type="InterPro" id="IPR029058">
    <property type="entry name" value="AB_hydrolase_fold"/>
</dbReference>
<keyword evidence="2" id="KW-0443">Lipid metabolism</keyword>
<dbReference type="RefSeq" id="XP_023936767.2">
    <property type="nucleotide sequence ID" value="XM_024080999.2"/>
</dbReference>
<keyword evidence="2" id="KW-0442">Lipid degradation</keyword>
<evidence type="ECO:0000256" key="3">
    <source>
        <dbReference type="PIRSR" id="PIRSR000862-1"/>
    </source>
</evidence>
<comment type="similarity">
    <text evidence="1 2">Belongs to the AB hydrolase superfamily. Lipase family.</text>
</comment>
<dbReference type="Pfam" id="PF04083">
    <property type="entry name" value="Abhydro_lipase"/>
    <property type="match status" value="1"/>
</dbReference>
<dbReference type="Gene3D" id="3.40.50.1820">
    <property type="entry name" value="alpha/beta hydrolase"/>
    <property type="match status" value="1"/>
</dbReference>
<feature type="active site" description="Nucleophile" evidence="3">
    <location>
        <position position="190"/>
    </location>
</feature>
<dbReference type="PANTHER" id="PTHR11005">
    <property type="entry name" value="LYSOSOMAL ACID LIPASE-RELATED"/>
    <property type="match status" value="1"/>
</dbReference>
<evidence type="ECO:0000313" key="7">
    <source>
        <dbReference type="RefSeq" id="XP_023936767.2"/>
    </source>
</evidence>
<dbReference type="KEGG" id="bany:112044976"/>
<name>A0A6J1MUY5_BICAN</name>
<keyword evidence="4" id="KW-0732">Signal</keyword>
<sequence length="424" mass="47568">MWLGLVFCCTIALVAGVRSPHVDYIEELIRNQGSGNRISNNINEDATLDLPELVRKYNYPFEEHFVTTEDGYILGLHRIPHGRDSNNRPGNKPVVFLMHGLLSSSADFIVMGPGSGLGYILAEEGYDVWMGNARGNYYSRRNVRLNPDSILSNAFWEFSWDEIGDMDLPASIDYVLQRTGHSALHYVGFSQGTTTFFVMGSLRPEYNRKIISMHAMAPIAFMGNNSSPLLQALAPHARRIEEMAARRGIAEFMPKMPIFTTIGKEFCVDGAPTQPLCSDAMFFIAGQSGEGQHNATMLPVILGHYPAGVALRQIAHYGQSIASGEFKRYDHGPVTNRRRYGTATPPRYNLSKISAPVYLHYSETDPLGDIKDVERLFTELGNLAGRIRVPMRVFSHVDFIWGVDAKTLVYNDIIRAMRSRRRQN</sequence>
<proteinExistence type="inferred from homology"/>